<accession>A0A6M3L6F1</accession>
<reference evidence="1" key="1">
    <citation type="submission" date="2020-03" db="EMBL/GenBank/DDBJ databases">
        <title>The deep terrestrial virosphere.</title>
        <authorList>
            <person name="Holmfeldt K."/>
            <person name="Nilsson E."/>
            <person name="Simone D."/>
            <person name="Lopez-Fernandez M."/>
            <person name="Wu X."/>
            <person name="de Brujin I."/>
            <person name="Lundin D."/>
            <person name="Andersson A."/>
            <person name="Bertilsson S."/>
            <person name="Dopson M."/>
        </authorList>
    </citation>
    <scope>NUCLEOTIDE SEQUENCE</scope>
    <source>
        <strain evidence="1">MM415B02610</strain>
    </source>
</reference>
<dbReference type="EMBL" id="MT142822">
    <property type="protein sequence ID" value="QJA89091.1"/>
    <property type="molecule type" value="Genomic_DNA"/>
</dbReference>
<name>A0A6M3L6F1_9ZZZZ</name>
<dbReference type="AlphaFoldDB" id="A0A6M3L6F1"/>
<gene>
    <name evidence="1" type="ORF">MM415B02610_0015</name>
</gene>
<organism evidence="1">
    <name type="scientific">viral metagenome</name>
    <dbReference type="NCBI Taxonomy" id="1070528"/>
    <lineage>
        <taxon>unclassified sequences</taxon>
        <taxon>metagenomes</taxon>
        <taxon>organismal metagenomes</taxon>
    </lineage>
</organism>
<proteinExistence type="predicted"/>
<evidence type="ECO:0000313" key="1">
    <source>
        <dbReference type="EMBL" id="QJA89091.1"/>
    </source>
</evidence>
<protein>
    <submittedName>
        <fullName evidence="1">Uncharacterized protein</fullName>
    </submittedName>
</protein>
<sequence length="113" mass="13104">MDIVSIYQFEKSLIESKKRSLKKGDRLTVRRQQCVRCNNILALEITENLGYGGDCYVAMDCIMMAGELKMLYKKERWFGNYIRCPVCGLEGNLPMDKPLNWENMQKTREGVNA</sequence>